<name>A0A0P6VYA1_9BACI</name>
<accession>A0A0P6VYA1</accession>
<dbReference type="InterPro" id="IPR000182">
    <property type="entry name" value="GNAT_dom"/>
</dbReference>
<dbReference type="PATRIC" id="fig|218284.4.peg.3357"/>
<evidence type="ECO:0000313" key="3">
    <source>
        <dbReference type="Proteomes" id="UP000050398"/>
    </source>
</evidence>
<comment type="caution">
    <text evidence="2">The sequence shown here is derived from an EMBL/GenBank/DDBJ whole genome shotgun (WGS) entry which is preliminary data.</text>
</comment>
<proteinExistence type="predicted"/>
<sequence length="142" mass="16293">MREMKYAQLSDLEAIVEIDQQVIGQANRRGEIQRAIMEQGCLVVKREGKATGFLLFNTRFFENAFVSLIIIAPEERRNGYASSLLNYFEKISPTEKIFSSTNQSNIEMQKVFKKNGYTPSGMIENLDPGDPELIYIKYKENP</sequence>
<dbReference type="Pfam" id="PF00583">
    <property type="entry name" value="Acetyltransf_1"/>
    <property type="match status" value="1"/>
</dbReference>
<organism evidence="2 3">
    <name type="scientific">Rossellomorea vietnamensis</name>
    <dbReference type="NCBI Taxonomy" id="218284"/>
    <lineage>
        <taxon>Bacteria</taxon>
        <taxon>Bacillati</taxon>
        <taxon>Bacillota</taxon>
        <taxon>Bacilli</taxon>
        <taxon>Bacillales</taxon>
        <taxon>Bacillaceae</taxon>
        <taxon>Rossellomorea</taxon>
    </lineage>
</organism>
<dbReference type="GO" id="GO:0016747">
    <property type="term" value="F:acyltransferase activity, transferring groups other than amino-acyl groups"/>
    <property type="evidence" value="ECO:0007669"/>
    <property type="project" value="InterPro"/>
</dbReference>
<dbReference type="PROSITE" id="PS51186">
    <property type="entry name" value="GNAT"/>
    <property type="match status" value="1"/>
</dbReference>
<dbReference type="OrthoDB" id="5638018at2"/>
<gene>
    <name evidence="2" type="ORF">AM506_08615</name>
</gene>
<reference evidence="2 3" key="1">
    <citation type="submission" date="2015-08" db="EMBL/GenBank/DDBJ databases">
        <title>Draft Genome Sequence of Bacillus vietnamensis UCD-SED5.</title>
        <authorList>
            <person name="Lee R.D."/>
            <person name="Jospin G."/>
            <person name="Lang J.M."/>
            <person name="Coil D.A."/>
            <person name="Eisen J.A."/>
        </authorList>
    </citation>
    <scope>NUCLEOTIDE SEQUENCE [LARGE SCALE GENOMIC DNA]</scope>
    <source>
        <strain evidence="2 3">UCD-SED5</strain>
    </source>
</reference>
<dbReference type="Proteomes" id="UP000050398">
    <property type="component" value="Unassembled WGS sequence"/>
</dbReference>
<evidence type="ECO:0000259" key="1">
    <source>
        <dbReference type="PROSITE" id="PS51186"/>
    </source>
</evidence>
<dbReference type="RefSeq" id="WP_060672083.1">
    <property type="nucleotide sequence ID" value="NZ_LIXZ01000005.1"/>
</dbReference>
<dbReference type="EMBL" id="LIXZ01000005">
    <property type="protein sequence ID" value="KPL60113.1"/>
    <property type="molecule type" value="Genomic_DNA"/>
</dbReference>
<dbReference type="Gene3D" id="3.40.630.30">
    <property type="match status" value="1"/>
</dbReference>
<dbReference type="SUPFAM" id="SSF55729">
    <property type="entry name" value="Acyl-CoA N-acyltransferases (Nat)"/>
    <property type="match status" value="1"/>
</dbReference>
<protein>
    <submittedName>
        <fullName evidence="2">Acetyltransferase</fullName>
    </submittedName>
</protein>
<keyword evidence="2" id="KW-0808">Transferase</keyword>
<dbReference type="AlphaFoldDB" id="A0A0P6VYA1"/>
<feature type="domain" description="N-acetyltransferase" evidence="1">
    <location>
        <begin position="1"/>
        <end position="140"/>
    </location>
</feature>
<evidence type="ECO:0000313" key="2">
    <source>
        <dbReference type="EMBL" id="KPL60113.1"/>
    </source>
</evidence>
<dbReference type="InterPro" id="IPR016181">
    <property type="entry name" value="Acyl_CoA_acyltransferase"/>
</dbReference>
<dbReference type="CDD" id="cd04301">
    <property type="entry name" value="NAT_SF"/>
    <property type="match status" value="1"/>
</dbReference>